<feature type="transmembrane region" description="Helical" evidence="6">
    <location>
        <begin position="158"/>
        <end position="183"/>
    </location>
</feature>
<dbReference type="AlphaFoldDB" id="A0A099I229"/>
<organism evidence="7 8">
    <name type="scientific">Clostridium innocuum</name>
    <dbReference type="NCBI Taxonomy" id="1522"/>
    <lineage>
        <taxon>Bacteria</taxon>
        <taxon>Bacillati</taxon>
        <taxon>Bacillota</taxon>
        <taxon>Clostridia</taxon>
        <taxon>Eubacteriales</taxon>
        <taxon>Clostridiaceae</taxon>
        <taxon>Clostridium</taxon>
    </lineage>
</organism>
<keyword evidence="5 6" id="KW-0472">Membrane</keyword>
<keyword evidence="4 6" id="KW-1133">Transmembrane helix</keyword>
<keyword evidence="3 6" id="KW-0812">Transmembrane</keyword>
<dbReference type="InterPro" id="IPR002549">
    <property type="entry name" value="AI-2E-like"/>
</dbReference>
<comment type="similarity">
    <text evidence="2">Belongs to the autoinducer-2 exporter (AI-2E) (TC 2.A.86) family.</text>
</comment>
<evidence type="ECO:0000256" key="3">
    <source>
        <dbReference type="ARBA" id="ARBA00022692"/>
    </source>
</evidence>
<comment type="caution">
    <text evidence="7">The sequence shown here is derived from an EMBL/GenBank/DDBJ whole genome shotgun (WGS) entry which is preliminary data.</text>
</comment>
<evidence type="ECO:0000256" key="6">
    <source>
        <dbReference type="SAM" id="Phobius"/>
    </source>
</evidence>
<evidence type="ECO:0000256" key="5">
    <source>
        <dbReference type="ARBA" id="ARBA00023136"/>
    </source>
</evidence>
<feature type="transmembrane region" description="Helical" evidence="6">
    <location>
        <begin position="33"/>
        <end position="51"/>
    </location>
</feature>
<dbReference type="PANTHER" id="PTHR21716:SF68">
    <property type="entry name" value="TRANSPORT PROTEIN YTVI-RELATED"/>
    <property type="match status" value="1"/>
</dbReference>
<dbReference type="GO" id="GO:0055085">
    <property type="term" value="P:transmembrane transport"/>
    <property type="evidence" value="ECO:0007669"/>
    <property type="project" value="TreeGrafter"/>
</dbReference>
<sequence>MNTEKQRAFIIHFVYSCLILALLYLFLRYVMYAIMPFLIGFLIAFMLRPLIKRLTALSGGHEKLWSSIVILVFYATIGAFVTLLFMKGFAFLKDFVEDIPRLYQQNLEPFLNDTLGNVESVWKEVDITGAQAIQSFLDGLQSSLYSIISSLSKHLVSLFTGFASSLPNLLIAFFFAIISSFFFNADYPRIIAFFIRQLPDKGAQIVFTSRHYFTDTIARFAVAYGKIMLLTFFELTIGLHILGIENALVIAFLIAIFDVLPVLGTGGIMLPWILISFLNNQVKTGVGLLILYLVITVIRNIIEPKIVGKQIGLHPLLMLMCMYLGARLFGFLGIFILPILILIVQNLNDTGIIHIYNS</sequence>
<comment type="subcellular location">
    <subcellularLocation>
        <location evidence="1">Membrane</location>
        <topology evidence="1">Multi-pass membrane protein</topology>
    </subcellularLocation>
</comment>
<dbReference type="RefSeq" id="WP_044906919.1">
    <property type="nucleotide sequence ID" value="NZ_JQIF01000089.1"/>
</dbReference>
<feature type="transmembrane region" description="Helical" evidence="6">
    <location>
        <begin position="63"/>
        <end position="86"/>
    </location>
</feature>
<evidence type="ECO:0000256" key="1">
    <source>
        <dbReference type="ARBA" id="ARBA00004141"/>
    </source>
</evidence>
<evidence type="ECO:0000256" key="2">
    <source>
        <dbReference type="ARBA" id="ARBA00009773"/>
    </source>
</evidence>
<name>A0A099I229_CLOIN</name>
<proteinExistence type="inferred from homology"/>
<feature type="transmembrane region" description="Helical" evidence="6">
    <location>
        <begin position="248"/>
        <end position="274"/>
    </location>
</feature>
<dbReference type="InterPro" id="IPR014227">
    <property type="entry name" value="YtvI-like"/>
</dbReference>
<gene>
    <name evidence="7" type="ORF">CIAN88_17045</name>
</gene>
<dbReference type="PANTHER" id="PTHR21716">
    <property type="entry name" value="TRANSMEMBRANE PROTEIN"/>
    <property type="match status" value="1"/>
</dbReference>
<evidence type="ECO:0000313" key="8">
    <source>
        <dbReference type="Proteomes" id="UP000030008"/>
    </source>
</evidence>
<feature type="transmembrane region" description="Helical" evidence="6">
    <location>
        <begin position="220"/>
        <end position="242"/>
    </location>
</feature>
<evidence type="ECO:0000313" key="7">
    <source>
        <dbReference type="EMBL" id="KGJ52004.1"/>
    </source>
</evidence>
<reference evidence="7 8" key="1">
    <citation type="submission" date="2014-08" db="EMBL/GenBank/DDBJ databases">
        <title>Clostridium innocuum, an unnegligible vancomycin-resistant pathogen causing extra-intestinal infections.</title>
        <authorList>
            <person name="Feng Y."/>
            <person name="Chiu C.-H."/>
        </authorList>
    </citation>
    <scope>NUCLEOTIDE SEQUENCE [LARGE SCALE GENOMIC DNA]</scope>
    <source>
        <strain evidence="7 8">AN88</strain>
    </source>
</reference>
<feature type="transmembrane region" description="Helical" evidence="6">
    <location>
        <begin position="322"/>
        <end position="344"/>
    </location>
</feature>
<dbReference type="NCBIfam" id="TIGR02872">
    <property type="entry name" value="spore_ytvI"/>
    <property type="match status" value="1"/>
</dbReference>
<protein>
    <submittedName>
        <fullName evidence="7">Membrane protein</fullName>
    </submittedName>
</protein>
<dbReference type="Proteomes" id="UP000030008">
    <property type="component" value="Unassembled WGS sequence"/>
</dbReference>
<accession>A0A099I229</accession>
<dbReference type="Pfam" id="PF01594">
    <property type="entry name" value="AI-2E_transport"/>
    <property type="match status" value="1"/>
</dbReference>
<feature type="transmembrane region" description="Helical" evidence="6">
    <location>
        <begin position="9"/>
        <end position="27"/>
    </location>
</feature>
<dbReference type="GO" id="GO:0016020">
    <property type="term" value="C:membrane"/>
    <property type="evidence" value="ECO:0007669"/>
    <property type="project" value="UniProtKB-SubCell"/>
</dbReference>
<dbReference type="EMBL" id="JQIF01000089">
    <property type="protein sequence ID" value="KGJ52004.1"/>
    <property type="molecule type" value="Genomic_DNA"/>
</dbReference>
<evidence type="ECO:0000256" key="4">
    <source>
        <dbReference type="ARBA" id="ARBA00022989"/>
    </source>
</evidence>
<feature type="transmembrane region" description="Helical" evidence="6">
    <location>
        <begin position="286"/>
        <end position="302"/>
    </location>
</feature>